<evidence type="ECO:0000313" key="1">
    <source>
        <dbReference type="EMBL" id="ABM71452.1"/>
    </source>
</evidence>
<evidence type="ECO:0000313" key="2">
    <source>
        <dbReference type="Proteomes" id="UP000001589"/>
    </source>
</evidence>
<proteinExistence type="predicted"/>
<gene>
    <name evidence="1" type="ordered locus">P9515_02431</name>
</gene>
<dbReference type="EMBL" id="CP000552">
    <property type="protein sequence ID" value="ABM71452.1"/>
    <property type="molecule type" value="Genomic_DNA"/>
</dbReference>
<accession>A2BUJ1</accession>
<sequence>MPPLKPIAKSKYKEKSFGNGAGISKSDLKNIEIAPIKKNSTGGANTFCIMGFTSINY</sequence>
<reference evidence="1 2" key="1">
    <citation type="journal article" date="2007" name="PLoS Genet.">
        <title>Patterns and implications of gene gain and loss in the evolution of Prochlorococcus.</title>
        <authorList>
            <person name="Kettler G.C."/>
            <person name="Martiny A.C."/>
            <person name="Huang K."/>
            <person name="Zucker J."/>
            <person name="Coleman M.L."/>
            <person name="Rodrigue S."/>
            <person name="Chen F."/>
            <person name="Lapidus A."/>
            <person name="Ferriera S."/>
            <person name="Johnson J."/>
            <person name="Steglich C."/>
            <person name="Church G.M."/>
            <person name="Richardson P."/>
            <person name="Chisholm S.W."/>
        </authorList>
    </citation>
    <scope>NUCLEOTIDE SEQUENCE [LARGE SCALE GENOMIC DNA]</scope>
    <source>
        <strain evidence="1 2">MIT 9515</strain>
    </source>
</reference>
<dbReference type="AlphaFoldDB" id="A2BUJ1"/>
<dbReference type="KEGG" id="pmc:P9515_02431"/>
<organism evidence="1 2">
    <name type="scientific">Prochlorococcus marinus (strain MIT 9515)</name>
    <dbReference type="NCBI Taxonomy" id="167542"/>
    <lineage>
        <taxon>Bacteria</taxon>
        <taxon>Bacillati</taxon>
        <taxon>Cyanobacteriota</taxon>
        <taxon>Cyanophyceae</taxon>
        <taxon>Synechococcales</taxon>
        <taxon>Prochlorococcaceae</taxon>
        <taxon>Prochlorococcus</taxon>
    </lineage>
</organism>
<dbReference type="HOGENOM" id="CLU_3102491_0_0_3"/>
<protein>
    <submittedName>
        <fullName evidence="1">Uncharacterized protein</fullName>
    </submittedName>
</protein>
<name>A2BUJ1_PROM5</name>
<dbReference type="Proteomes" id="UP000001589">
    <property type="component" value="Chromosome"/>
</dbReference>